<comment type="caution">
    <text evidence="2">The sequence shown here is derived from an EMBL/GenBank/DDBJ whole genome shotgun (WGS) entry which is preliminary data.</text>
</comment>
<accession>A0A6G1CJ21</accession>
<evidence type="ECO:0000313" key="3">
    <source>
        <dbReference type="Proteomes" id="UP000479710"/>
    </source>
</evidence>
<dbReference type="Proteomes" id="UP000479710">
    <property type="component" value="Unassembled WGS sequence"/>
</dbReference>
<evidence type="ECO:0000313" key="2">
    <source>
        <dbReference type="EMBL" id="KAF0900645.1"/>
    </source>
</evidence>
<proteinExistence type="predicted"/>
<name>A0A6G1CJ21_9ORYZ</name>
<dbReference type="EMBL" id="SPHZ02000009">
    <property type="protein sequence ID" value="KAF0900645.1"/>
    <property type="molecule type" value="Genomic_DNA"/>
</dbReference>
<dbReference type="AlphaFoldDB" id="A0A6G1CJ21"/>
<feature type="compositionally biased region" description="Polar residues" evidence="1">
    <location>
        <begin position="78"/>
        <end position="90"/>
    </location>
</feature>
<feature type="region of interest" description="Disordered" evidence="1">
    <location>
        <begin position="70"/>
        <end position="119"/>
    </location>
</feature>
<feature type="compositionally biased region" description="Basic and acidic residues" evidence="1">
    <location>
        <begin position="98"/>
        <end position="119"/>
    </location>
</feature>
<evidence type="ECO:0000256" key="1">
    <source>
        <dbReference type="SAM" id="MobiDB-lite"/>
    </source>
</evidence>
<reference evidence="2 3" key="1">
    <citation type="submission" date="2019-11" db="EMBL/GenBank/DDBJ databases">
        <title>Whole genome sequence of Oryza granulata.</title>
        <authorList>
            <person name="Li W."/>
        </authorList>
    </citation>
    <scope>NUCLEOTIDE SEQUENCE [LARGE SCALE GENOMIC DNA]</scope>
    <source>
        <strain evidence="3">cv. Menghai</strain>
        <tissue evidence="2">Leaf</tissue>
    </source>
</reference>
<gene>
    <name evidence="2" type="ORF">E2562_033528</name>
</gene>
<organism evidence="2 3">
    <name type="scientific">Oryza meyeriana var. granulata</name>
    <dbReference type="NCBI Taxonomy" id="110450"/>
    <lineage>
        <taxon>Eukaryota</taxon>
        <taxon>Viridiplantae</taxon>
        <taxon>Streptophyta</taxon>
        <taxon>Embryophyta</taxon>
        <taxon>Tracheophyta</taxon>
        <taxon>Spermatophyta</taxon>
        <taxon>Magnoliopsida</taxon>
        <taxon>Liliopsida</taxon>
        <taxon>Poales</taxon>
        <taxon>Poaceae</taxon>
        <taxon>BOP clade</taxon>
        <taxon>Oryzoideae</taxon>
        <taxon>Oryzeae</taxon>
        <taxon>Oryzinae</taxon>
        <taxon>Oryza</taxon>
        <taxon>Oryza meyeriana</taxon>
    </lineage>
</organism>
<keyword evidence="3" id="KW-1185">Reference proteome</keyword>
<protein>
    <submittedName>
        <fullName evidence="2">Uncharacterized protein</fullName>
    </submittedName>
</protein>
<sequence length="119" mass="13031">MWWDDDAAAAFLFMKLCNLTTVRCSDEAFRGKLVAMPTPTTVRLELRRSKRAPAGSELNNAARSLRLLQPGPTLTHAPHNNLTACGSTTGDAGIGFQRELDTSPDGKKRSNGDRREVMT</sequence>